<reference evidence="2 3" key="1">
    <citation type="submission" date="2020-08" db="EMBL/GenBank/DDBJ databases">
        <title>Genomic Encyclopedia of Type Strains, Phase IV (KMG-IV): sequencing the most valuable type-strain genomes for metagenomic binning, comparative biology and taxonomic classification.</title>
        <authorList>
            <person name="Goeker M."/>
        </authorList>
    </citation>
    <scope>NUCLEOTIDE SEQUENCE [LARGE SCALE GENOMIC DNA]</scope>
    <source>
        <strain evidence="2 3">DSM 11805</strain>
    </source>
</reference>
<gene>
    <name evidence="2" type="ORF">GGQ92_001049</name>
</gene>
<dbReference type="Proteomes" id="UP000572212">
    <property type="component" value="Unassembled WGS sequence"/>
</dbReference>
<keyword evidence="2" id="KW-0067">ATP-binding</keyword>
<organism evidence="2 3">
    <name type="scientific">Gracilibacillus halotolerans</name>
    <dbReference type="NCBI Taxonomy" id="74386"/>
    <lineage>
        <taxon>Bacteria</taxon>
        <taxon>Bacillati</taxon>
        <taxon>Bacillota</taxon>
        <taxon>Bacilli</taxon>
        <taxon>Bacillales</taxon>
        <taxon>Bacillaceae</taxon>
        <taxon>Gracilibacillus</taxon>
    </lineage>
</organism>
<dbReference type="InterPro" id="IPR014957">
    <property type="entry name" value="IDEAL_dom"/>
</dbReference>
<comment type="caution">
    <text evidence="2">The sequence shown here is derived from an EMBL/GenBank/DDBJ whole genome shotgun (WGS) entry which is preliminary data.</text>
</comment>
<sequence length="147" mass="17383">MPTIKTFKPYYVKDDGDHIRVVLAYQYFSIVINEIVYHFVPLEAREIRINRITQKVENKNDIFVFQNGKKYESISVANLMRIKDFQLHLASILSPYMVLTKMDVTHDEINAVIMELEKSNIHRLIDQALDEKNEADFLKYTELLKNM</sequence>
<dbReference type="SMART" id="SM00914">
    <property type="entry name" value="IDEAL"/>
    <property type="match status" value="1"/>
</dbReference>
<accession>A0A841RNM8</accession>
<keyword evidence="3" id="KW-1185">Reference proteome</keyword>
<keyword evidence="2" id="KW-0547">Nucleotide-binding</keyword>
<evidence type="ECO:0000259" key="1">
    <source>
        <dbReference type="SMART" id="SM00914"/>
    </source>
</evidence>
<dbReference type="AlphaFoldDB" id="A0A841RNM8"/>
<dbReference type="Gene3D" id="4.10.810.10">
    <property type="entry name" value="Virus Scaffolding Protein, Chain A"/>
    <property type="match status" value="1"/>
</dbReference>
<dbReference type="EMBL" id="JACHON010000002">
    <property type="protein sequence ID" value="MBB6512268.1"/>
    <property type="molecule type" value="Genomic_DNA"/>
</dbReference>
<name>A0A841RNM8_9BACI</name>
<dbReference type="InterPro" id="IPR027393">
    <property type="entry name" value="Virus_scaffolding_prot_C"/>
</dbReference>
<evidence type="ECO:0000313" key="3">
    <source>
        <dbReference type="Proteomes" id="UP000572212"/>
    </source>
</evidence>
<protein>
    <submittedName>
        <fullName evidence="2">ERCC4-related helicase</fullName>
    </submittedName>
</protein>
<keyword evidence="2" id="KW-0347">Helicase</keyword>
<proteinExistence type="predicted"/>
<keyword evidence="2" id="KW-0378">Hydrolase</keyword>
<evidence type="ECO:0000313" key="2">
    <source>
        <dbReference type="EMBL" id="MBB6512268.1"/>
    </source>
</evidence>
<feature type="domain" description="IDEAL" evidence="1">
    <location>
        <begin position="108"/>
        <end position="144"/>
    </location>
</feature>
<dbReference type="Pfam" id="PF08858">
    <property type="entry name" value="IDEAL"/>
    <property type="match status" value="1"/>
</dbReference>
<dbReference type="GO" id="GO:0004386">
    <property type="term" value="F:helicase activity"/>
    <property type="evidence" value="ECO:0007669"/>
    <property type="project" value="UniProtKB-KW"/>
</dbReference>